<evidence type="ECO:0000313" key="2">
    <source>
        <dbReference type="Proteomes" id="UP000276133"/>
    </source>
</evidence>
<reference evidence="1 2" key="1">
    <citation type="journal article" date="2018" name="Sci. Rep.">
        <title>Genomic signatures of local adaptation to the degree of environmental predictability in rotifers.</title>
        <authorList>
            <person name="Franch-Gras L."/>
            <person name="Hahn C."/>
            <person name="Garcia-Roger E.M."/>
            <person name="Carmona M.J."/>
            <person name="Serra M."/>
            <person name="Gomez A."/>
        </authorList>
    </citation>
    <scope>NUCLEOTIDE SEQUENCE [LARGE SCALE GENOMIC DNA]</scope>
    <source>
        <strain evidence="1">HYR1</strain>
    </source>
</reference>
<proteinExistence type="predicted"/>
<organism evidence="1 2">
    <name type="scientific">Brachionus plicatilis</name>
    <name type="common">Marine rotifer</name>
    <name type="synonym">Brachionus muelleri</name>
    <dbReference type="NCBI Taxonomy" id="10195"/>
    <lineage>
        <taxon>Eukaryota</taxon>
        <taxon>Metazoa</taxon>
        <taxon>Spiralia</taxon>
        <taxon>Gnathifera</taxon>
        <taxon>Rotifera</taxon>
        <taxon>Eurotatoria</taxon>
        <taxon>Monogononta</taxon>
        <taxon>Pseudotrocha</taxon>
        <taxon>Ploima</taxon>
        <taxon>Brachionidae</taxon>
        <taxon>Brachionus</taxon>
    </lineage>
</organism>
<accession>A0A3M7PAN3</accession>
<sequence>MRNKFSPKIHNETDRIFISEQNIKIKKDIYEIKFTKTNKKTKFTLTYRYGCEVNQFNLIVSIDSVNCLNYAMYLHRGQRRKKKEESIIVLILNHKIIYLFDENLPPEKEIK</sequence>
<protein>
    <submittedName>
        <fullName evidence="1">Uncharacterized protein</fullName>
    </submittedName>
</protein>
<dbReference type="EMBL" id="REGN01012300">
    <property type="protein sequence ID" value="RMZ96156.1"/>
    <property type="molecule type" value="Genomic_DNA"/>
</dbReference>
<dbReference type="Proteomes" id="UP000276133">
    <property type="component" value="Unassembled WGS sequence"/>
</dbReference>
<name>A0A3M7PAN3_BRAPC</name>
<gene>
    <name evidence="1" type="ORF">BpHYR1_050562</name>
</gene>
<evidence type="ECO:0000313" key="1">
    <source>
        <dbReference type="EMBL" id="RMZ96156.1"/>
    </source>
</evidence>
<keyword evidence="2" id="KW-1185">Reference proteome</keyword>
<comment type="caution">
    <text evidence="1">The sequence shown here is derived from an EMBL/GenBank/DDBJ whole genome shotgun (WGS) entry which is preliminary data.</text>
</comment>
<dbReference type="AlphaFoldDB" id="A0A3M7PAN3"/>